<dbReference type="Proteomes" id="UP000757890">
    <property type="component" value="Unassembled WGS sequence"/>
</dbReference>
<proteinExistence type="predicted"/>
<dbReference type="AlphaFoldDB" id="A0A930B886"/>
<organism evidence="2 3">
    <name type="scientific">Dialister invisus</name>
    <dbReference type="NCBI Taxonomy" id="218538"/>
    <lineage>
        <taxon>Bacteria</taxon>
        <taxon>Bacillati</taxon>
        <taxon>Bacillota</taxon>
        <taxon>Negativicutes</taxon>
        <taxon>Veillonellales</taxon>
        <taxon>Veillonellaceae</taxon>
        <taxon>Dialister</taxon>
    </lineage>
</organism>
<sequence length="133" mass="15574">MDIIVCIAYIFIGVRWIFKNIRLGTFSACTTWKIMGLKLFMLLMVPLALFVYVYFADNLTQRLFLGMVVIILGQIGDYLLFKETQRILINTVKYEMTEEFNKKLAHEKFKFQIRMMGLSVIVFMGILSCFLSE</sequence>
<protein>
    <submittedName>
        <fullName evidence="2">Uncharacterized protein</fullName>
    </submittedName>
</protein>
<keyword evidence="1" id="KW-0812">Transmembrane</keyword>
<accession>A0A930B886</accession>
<feature type="transmembrane region" description="Helical" evidence="1">
    <location>
        <begin position="111"/>
        <end position="131"/>
    </location>
</feature>
<keyword evidence="1" id="KW-1133">Transmembrane helix</keyword>
<evidence type="ECO:0000313" key="2">
    <source>
        <dbReference type="EMBL" id="MBF1129806.1"/>
    </source>
</evidence>
<evidence type="ECO:0000313" key="3">
    <source>
        <dbReference type="Proteomes" id="UP000757890"/>
    </source>
</evidence>
<dbReference type="EMBL" id="JABZMK010000056">
    <property type="protein sequence ID" value="MBF1129806.1"/>
    <property type="molecule type" value="Genomic_DNA"/>
</dbReference>
<feature type="transmembrane region" description="Helical" evidence="1">
    <location>
        <begin position="39"/>
        <end position="56"/>
    </location>
</feature>
<gene>
    <name evidence="2" type="ORF">HXL70_07170</name>
</gene>
<reference evidence="2" key="1">
    <citation type="submission" date="2020-04" db="EMBL/GenBank/DDBJ databases">
        <title>Deep metagenomics examines the oral microbiome during advanced dental caries in children, revealing novel taxa and co-occurrences with host molecules.</title>
        <authorList>
            <person name="Baker J.L."/>
            <person name="Morton J.T."/>
            <person name="Dinis M."/>
            <person name="Alvarez R."/>
            <person name="Tran N.C."/>
            <person name="Knight R."/>
            <person name="Edlund A."/>
        </authorList>
    </citation>
    <scope>NUCLEOTIDE SEQUENCE</scope>
    <source>
        <strain evidence="2">JCVI_32_bin.14</strain>
    </source>
</reference>
<keyword evidence="1" id="KW-0472">Membrane</keyword>
<comment type="caution">
    <text evidence="2">The sequence shown here is derived from an EMBL/GenBank/DDBJ whole genome shotgun (WGS) entry which is preliminary data.</text>
</comment>
<name>A0A930B886_9FIRM</name>
<evidence type="ECO:0000256" key="1">
    <source>
        <dbReference type="SAM" id="Phobius"/>
    </source>
</evidence>
<feature type="transmembrane region" description="Helical" evidence="1">
    <location>
        <begin position="62"/>
        <end position="81"/>
    </location>
</feature>